<accession>A0A972VXV4</accession>
<feature type="transmembrane region" description="Helical" evidence="4">
    <location>
        <begin position="86"/>
        <end position="103"/>
    </location>
</feature>
<keyword evidence="4" id="KW-1133">Transmembrane helix</keyword>
<dbReference type="PROSITE" id="PS50109">
    <property type="entry name" value="HIS_KIN"/>
    <property type="match status" value="1"/>
</dbReference>
<dbReference type="Proteomes" id="UP000754644">
    <property type="component" value="Unassembled WGS sequence"/>
</dbReference>
<dbReference type="SUPFAM" id="SSF47384">
    <property type="entry name" value="Homodimeric domain of signal transducing histidine kinase"/>
    <property type="match status" value="1"/>
</dbReference>
<keyword evidence="6" id="KW-0808">Transferase</keyword>
<protein>
    <recommendedName>
        <fullName evidence="2">histidine kinase</fullName>
        <ecNumber evidence="2">2.7.13.3</ecNumber>
    </recommendedName>
</protein>
<keyword evidence="4" id="KW-0472">Membrane</keyword>
<reference evidence="6" key="1">
    <citation type="submission" date="2020-05" db="EMBL/GenBank/DDBJ databases">
        <title>Sulfur intermediates as new biogeochemical hubs in an aquatic model microbial ecosystem.</title>
        <authorList>
            <person name="Vigneron A."/>
        </authorList>
    </citation>
    <scope>NUCLEOTIDE SEQUENCE</scope>
    <source>
        <strain evidence="6">Bin.250</strain>
    </source>
</reference>
<keyword evidence="3" id="KW-0597">Phosphoprotein</keyword>
<feature type="transmembrane region" description="Helical" evidence="4">
    <location>
        <begin position="60"/>
        <end position="80"/>
    </location>
</feature>
<dbReference type="SMART" id="SM00387">
    <property type="entry name" value="HATPase_c"/>
    <property type="match status" value="1"/>
</dbReference>
<evidence type="ECO:0000256" key="4">
    <source>
        <dbReference type="SAM" id="Phobius"/>
    </source>
</evidence>
<dbReference type="EMBL" id="JABMOJ010000370">
    <property type="protein sequence ID" value="NQV65678.1"/>
    <property type="molecule type" value="Genomic_DNA"/>
</dbReference>
<organism evidence="6 7">
    <name type="scientific">SAR86 cluster bacterium</name>
    <dbReference type="NCBI Taxonomy" id="2030880"/>
    <lineage>
        <taxon>Bacteria</taxon>
        <taxon>Pseudomonadati</taxon>
        <taxon>Pseudomonadota</taxon>
        <taxon>Gammaproteobacteria</taxon>
        <taxon>SAR86 cluster</taxon>
    </lineage>
</organism>
<proteinExistence type="predicted"/>
<comment type="caution">
    <text evidence="6">The sequence shown here is derived from an EMBL/GenBank/DDBJ whole genome shotgun (WGS) entry which is preliminary data.</text>
</comment>
<dbReference type="EC" id="2.7.13.3" evidence="2"/>
<dbReference type="InterPro" id="IPR036097">
    <property type="entry name" value="HisK_dim/P_sf"/>
</dbReference>
<dbReference type="GO" id="GO:0000155">
    <property type="term" value="F:phosphorelay sensor kinase activity"/>
    <property type="evidence" value="ECO:0007669"/>
    <property type="project" value="InterPro"/>
</dbReference>
<name>A0A972VXV4_9GAMM</name>
<dbReference type="InterPro" id="IPR005467">
    <property type="entry name" value="His_kinase_dom"/>
</dbReference>
<dbReference type="PRINTS" id="PR00344">
    <property type="entry name" value="BCTRLSENSOR"/>
</dbReference>
<dbReference type="InterPro" id="IPR004358">
    <property type="entry name" value="Sig_transdc_His_kin-like_C"/>
</dbReference>
<evidence type="ECO:0000313" key="6">
    <source>
        <dbReference type="EMBL" id="NQV65678.1"/>
    </source>
</evidence>
<dbReference type="Pfam" id="PF00512">
    <property type="entry name" value="HisKA"/>
    <property type="match status" value="1"/>
</dbReference>
<feature type="domain" description="Histidine kinase" evidence="5">
    <location>
        <begin position="243"/>
        <end position="454"/>
    </location>
</feature>
<dbReference type="PANTHER" id="PTHR43065">
    <property type="entry name" value="SENSOR HISTIDINE KINASE"/>
    <property type="match status" value="1"/>
</dbReference>
<sequence length="456" mass="49928">GSAQTLSRTAPAFIIIVIDIICLSLLIAASGGVSSGLGNFLIFTCAFSGSLVLGRMSSVLPAIAVILLFYGEFYLFFYQANELQNFFQAGVLGVIYFVANIFFQTASLQLRKTETEVITLEQTNQLIIDTMKTGVVVIASDGSIKSINHAAKAFLRIPSVPEIARDRLPYRLADELNDWRAHHLADSVTFHIRESSQPLIASFSTLGSTTTAEDTLIFIEDSSEVQHQAQQFKLAALGRLSASIAHEIRNPLGAISHAAQLLAESQELSKGDARLSEIIQNHCLRMNDVIEHVLNMSRRKNATPQLLNLSTWIQGFSADFSAGQTGQIFIDTDIESDTISFNADPIHLSQILGNLCQNGLRYSLKNTGEARVLIRGKIDTTSMMPYLEVIDYGEGVAESLIPHLFEPFYTTEATGTGLGLYLSMELCEANSARLSYSQASGGGSCFRVSFLEQYRQ</sequence>
<dbReference type="Gene3D" id="1.10.287.130">
    <property type="match status" value="1"/>
</dbReference>
<dbReference type="PANTHER" id="PTHR43065:SF52">
    <property type="entry name" value="SENSOR PROTEIN KINASE PILS"/>
    <property type="match status" value="1"/>
</dbReference>
<gene>
    <name evidence="6" type="ORF">HQ497_09975</name>
</gene>
<dbReference type="InterPro" id="IPR003594">
    <property type="entry name" value="HATPase_dom"/>
</dbReference>
<keyword evidence="4" id="KW-0812">Transmembrane</keyword>
<evidence type="ECO:0000256" key="2">
    <source>
        <dbReference type="ARBA" id="ARBA00012438"/>
    </source>
</evidence>
<evidence type="ECO:0000256" key="3">
    <source>
        <dbReference type="ARBA" id="ARBA00022553"/>
    </source>
</evidence>
<dbReference type="CDD" id="cd00082">
    <property type="entry name" value="HisKA"/>
    <property type="match status" value="1"/>
</dbReference>
<keyword evidence="6" id="KW-0418">Kinase</keyword>
<feature type="non-terminal residue" evidence="6">
    <location>
        <position position="1"/>
    </location>
</feature>
<evidence type="ECO:0000259" key="5">
    <source>
        <dbReference type="PROSITE" id="PS50109"/>
    </source>
</evidence>
<feature type="transmembrane region" description="Helical" evidence="4">
    <location>
        <begin position="12"/>
        <end position="30"/>
    </location>
</feature>
<evidence type="ECO:0000313" key="7">
    <source>
        <dbReference type="Proteomes" id="UP000754644"/>
    </source>
</evidence>
<comment type="catalytic activity">
    <reaction evidence="1">
        <text>ATP + protein L-histidine = ADP + protein N-phospho-L-histidine.</text>
        <dbReference type="EC" id="2.7.13.3"/>
    </reaction>
</comment>
<dbReference type="Pfam" id="PF25323">
    <property type="entry name" value="6TM_PilS"/>
    <property type="match status" value="1"/>
</dbReference>
<dbReference type="Pfam" id="PF02518">
    <property type="entry name" value="HATPase_c"/>
    <property type="match status" value="1"/>
</dbReference>
<dbReference type="InterPro" id="IPR036890">
    <property type="entry name" value="HATPase_C_sf"/>
</dbReference>
<dbReference type="SUPFAM" id="SSF55874">
    <property type="entry name" value="ATPase domain of HSP90 chaperone/DNA topoisomerase II/histidine kinase"/>
    <property type="match status" value="1"/>
</dbReference>
<dbReference type="AlphaFoldDB" id="A0A972VXV4"/>
<dbReference type="SMART" id="SM00388">
    <property type="entry name" value="HisKA"/>
    <property type="match status" value="1"/>
</dbReference>
<dbReference type="Gene3D" id="3.30.565.10">
    <property type="entry name" value="Histidine kinase-like ATPase, C-terminal domain"/>
    <property type="match status" value="1"/>
</dbReference>
<dbReference type="InterPro" id="IPR003661">
    <property type="entry name" value="HisK_dim/P_dom"/>
</dbReference>
<evidence type="ECO:0000256" key="1">
    <source>
        <dbReference type="ARBA" id="ARBA00000085"/>
    </source>
</evidence>